<evidence type="ECO:0000259" key="6">
    <source>
        <dbReference type="PROSITE" id="PS50943"/>
    </source>
</evidence>
<evidence type="ECO:0000256" key="4">
    <source>
        <dbReference type="ARBA" id="ARBA00022803"/>
    </source>
</evidence>
<comment type="subcellular location">
    <subcellularLocation>
        <location evidence="1">Cytoplasm</location>
    </subcellularLocation>
</comment>
<dbReference type="Gene3D" id="1.10.260.40">
    <property type="entry name" value="lambda repressor-like DNA-binding domains"/>
    <property type="match status" value="1"/>
</dbReference>
<feature type="domain" description="HTH cro/C1-type" evidence="6">
    <location>
        <begin position="10"/>
        <end position="63"/>
    </location>
</feature>
<dbReference type="Proteomes" id="UP000019426">
    <property type="component" value="Chromosome M2/40_rep1"/>
</dbReference>
<dbReference type="InterPro" id="IPR010982">
    <property type="entry name" value="Lambda_DNA-bd_dom_sf"/>
</dbReference>
<keyword evidence="8" id="KW-1185">Reference proteome</keyword>
<dbReference type="GO" id="GO:0005737">
    <property type="term" value="C:cytoplasm"/>
    <property type="evidence" value="ECO:0007669"/>
    <property type="project" value="UniProtKB-SubCell"/>
</dbReference>
<evidence type="ECO:0000256" key="2">
    <source>
        <dbReference type="ARBA" id="ARBA00022490"/>
    </source>
</evidence>
<accession>W6RVV8</accession>
<dbReference type="Pfam" id="PF13181">
    <property type="entry name" value="TPR_8"/>
    <property type="match status" value="2"/>
</dbReference>
<dbReference type="eggNOG" id="COG1396">
    <property type="taxonomic scope" value="Bacteria"/>
</dbReference>
<dbReference type="eggNOG" id="COG0457">
    <property type="taxonomic scope" value="Bacteria"/>
</dbReference>
<comment type="similarity">
    <text evidence="5">Belongs to the Rap family.</text>
</comment>
<evidence type="ECO:0000256" key="5">
    <source>
        <dbReference type="ARBA" id="ARBA00038253"/>
    </source>
</evidence>
<dbReference type="InterPro" id="IPR001387">
    <property type="entry name" value="Cro/C1-type_HTH"/>
</dbReference>
<dbReference type="SUPFAM" id="SSF48452">
    <property type="entry name" value="TPR-like"/>
    <property type="match status" value="2"/>
</dbReference>
<dbReference type="CDD" id="cd00093">
    <property type="entry name" value="HTH_XRE"/>
    <property type="match status" value="1"/>
</dbReference>
<evidence type="ECO:0000256" key="1">
    <source>
        <dbReference type="ARBA" id="ARBA00004496"/>
    </source>
</evidence>
<dbReference type="EMBL" id="HG917868">
    <property type="protein sequence ID" value="CDM68478.1"/>
    <property type="molecule type" value="Genomic_DNA"/>
</dbReference>
<dbReference type="SMART" id="SM00530">
    <property type="entry name" value="HTH_XRE"/>
    <property type="match status" value="1"/>
</dbReference>
<dbReference type="OrthoDB" id="2986817at2"/>
<dbReference type="PROSITE" id="PS50943">
    <property type="entry name" value="HTH_CROC1"/>
    <property type="match status" value="1"/>
</dbReference>
<dbReference type="Gene3D" id="1.25.40.10">
    <property type="entry name" value="Tetratricopeptide repeat domain"/>
    <property type="match status" value="2"/>
</dbReference>
<dbReference type="SMART" id="SM00028">
    <property type="entry name" value="TPR"/>
    <property type="match status" value="7"/>
</dbReference>
<dbReference type="InterPro" id="IPR019734">
    <property type="entry name" value="TPR_rpt"/>
</dbReference>
<gene>
    <name evidence="7" type="ORF">CM240_1319</name>
</gene>
<dbReference type="GO" id="GO:0003677">
    <property type="term" value="F:DNA binding"/>
    <property type="evidence" value="ECO:0007669"/>
    <property type="project" value="InterPro"/>
</dbReference>
<evidence type="ECO:0000256" key="3">
    <source>
        <dbReference type="ARBA" id="ARBA00022737"/>
    </source>
</evidence>
<keyword evidence="4" id="KW-0802">TPR repeat</keyword>
<protein>
    <recommendedName>
        <fullName evidence="6">HTH cro/C1-type domain-containing protein</fullName>
    </recommendedName>
</protein>
<proteinExistence type="inferred from homology"/>
<dbReference type="InterPro" id="IPR051476">
    <property type="entry name" value="Bac_ResReg_Asp_Phosphatase"/>
</dbReference>
<dbReference type="PATRIC" id="fig|1216932.3.peg.1313"/>
<dbReference type="Pfam" id="PF01381">
    <property type="entry name" value="HTH_3"/>
    <property type="match status" value="1"/>
</dbReference>
<evidence type="ECO:0000313" key="7">
    <source>
        <dbReference type="EMBL" id="CDM68478.1"/>
    </source>
</evidence>
<reference evidence="7 8" key="1">
    <citation type="submission" date="2013-11" db="EMBL/GenBank/DDBJ databases">
        <title>Complete genome sequence of Clostridum sp. M2/40.</title>
        <authorList>
            <person name="Wibberg D."/>
            <person name="Puehler A."/>
            <person name="Schlueter A."/>
        </authorList>
    </citation>
    <scope>NUCLEOTIDE SEQUENCE [LARGE SCALE GENOMIC DNA]</scope>
    <source>
        <strain evidence="8">M2/40</strain>
    </source>
</reference>
<sequence>MEIMSLGEKIKRLRKEKSLTLKDLAGERITPGQISLVESGKSNPSIDLLEYLVASLGTSIEYLMESEESQAEKICYYYENLAEAHSIKEEWDEAEKYIEESLHYSDKYKLDYRKGKSFYLKGKIYLEKGDLGEAQKFFLMANEIFVKECNYEDVINTFLNLGAITYTLKSYNSSLTYFQQAEKIFIDNEVGNDLLKGKIYYYLTKIYFKVDDSEKALNYANLAVEKFKQLDNKREYAETLMTLSKEYMKKDKIDVAIKYSKRSLEEFNKVENEILVSKIENDLGKIFYSYDNLKESFIRYEKAKELRAKNEKEKVIETLLNICTNYIYIKDVDQCSKVLQEIEEYSQYITDSQMVEINMIKYRLSMLRGNEKEAETYLLLAVGYAENRGMTYEAAQLHIIISNFYISIGENEESKKYLTKGIESFKKVGMLNTINYE</sequence>
<evidence type="ECO:0000313" key="8">
    <source>
        <dbReference type="Proteomes" id="UP000019426"/>
    </source>
</evidence>
<keyword evidence="2" id="KW-0963">Cytoplasm</keyword>
<dbReference type="SUPFAM" id="SSF47413">
    <property type="entry name" value="lambda repressor-like DNA-binding domains"/>
    <property type="match status" value="1"/>
</dbReference>
<dbReference type="HOGENOM" id="CLU_051642_0_0_9"/>
<name>W6RVV8_9CLOT</name>
<organism evidence="7 8">
    <name type="scientific">Clostridium bornimense</name>
    <dbReference type="NCBI Taxonomy" id="1216932"/>
    <lineage>
        <taxon>Bacteria</taxon>
        <taxon>Bacillati</taxon>
        <taxon>Bacillota</taxon>
        <taxon>Clostridia</taxon>
        <taxon>Eubacteriales</taxon>
        <taxon>Clostridiaceae</taxon>
        <taxon>Clostridium</taxon>
    </lineage>
</organism>
<dbReference type="RefSeq" id="WP_044037560.1">
    <property type="nucleotide sequence ID" value="NZ_HG917868.1"/>
</dbReference>
<dbReference type="KEGG" id="clt:CM240_1319"/>
<dbReference type="STRING" id="1216932.CM240_1319"/>
<dbReference type="PANTHER" id="PTHR46630">
    <property type="entry name" value="TETRATRICOPEPTIDE REPEAT PROTEIN 29"/>
    <property type="match status" value="1"/>
</dbReference>
<keyword evidence="3" id="KW-0677">Repeat</keyword>
<dbReference type="InterPro" id="IPR011990">
    <property type="entry name" value="TPR-like_helical_dom_sf"/>
</dbReference>
<dbReference type="AlphaFoldDB" id="W6RVV8"/>
<dbReference type="PANTHER" id="PTHR46630:SF1">
    <property type="entry name" value="TETRATRICOPEPTIDE REPEAT PROTEIN 29"/>
    <property type="match status" value="1"/>
</dbReference>